<dbReference type="Proteomes" id="UP000254259">
    <property type="component" value="Plasmid CBM2636_mp"/>
</dbReference>
<sequence>MPAETDTCSLNAIHKTGAIAKVMRIP</sequence>
<proteinExistence type="predicted"/>
<dbReference type="AlphaFoldDB" id="A0A9Q7V1F3"/>
<organism evidence="1 2">
    <name type="scientific">Cupriavidus taiwanensis</name>
    <dbReference type="NCBI Taxonomy" id="164546"/>
    <lineage>
        <taxon>Bacteria</taxon>
        <taxon>Pseudomonadati</taxon>
        <taxon>Pseudomonadota</taxon>
        <taxon>Betaproteobacteria</taxon>
        <taxon>Burkholderiales</taxon>
        <taxon>Burkholderiaceae</taxon>
        <taxon>Cupriavidus</taxon>
    </lineage>
</organism>
<dbReference type="EMBL" id="LT984814">
    <property type="protein sequence ID" value="SPD68621.1"/>
    <property type="molecule type" value="Genomic_DNA"/>
</dbReference>
<name>A0A9Q7V1F3_9BURK</name>
<protein>
    <submittedName>
        <fullName evidence="1">Uncharacterized protein</fullName>
    </submittedName>
</protein>
<keyword evidence="1" id="KW-0614">Plasmid</keyword>
<evidence type="ECO:0000313" key="1">
    <source>
        <dbReference type="EMBL" id="SPD68621.1"/>
    </source>
</evidence>
<gene>
    <name evidence="1" type="ORF">CBM2636_MP21471</name>
</gene>
<accession>A0A9Q7V1F3</accession>
<geneLocation type="plasmid" evidence="2">
    <name>cbm2636_mp</name>
</geneLocation>
<reference evidence="1 2" key="1">
    <citation type="submission" date="2018-01" db="EMBL/GenBank/DDBJ databases">
        <authorList>
            <person name="Clerissi C."/>
        </authorList>
    </citation>
    <scope>NUCLEOTIDE SEQUENCE [LARGE SCALE GENOMIC DNA]</scope>
    <source>
        <strain evidence="1">Cupriavidus taiwanensis SWF 66322</strain>
        <plasmid evidence="2">cbm2636_mp</plasmid>
    </source>
</reference>
<evidence type="ECO:0000313" key="2">
    <source>
        <dbReference type="Proteomes" id="UP000254259"/>
    </source>
</evidence>